<keyword evidence="1" id="KW-0472">Membrane</keyword>
<evidence type="ECO:0000313" key="3">
    <source>
        <dbReference type="Proteomes" id="UP000289184"/>
    </source>
</evidence>
<keyword evidence="1" id="KW-1133">Transmembrane helix</keyword>
<feature type="transmembrane region" description="Helical" evidence="1">
    <location>
        <begin position="32"/>
        <end position="52"/>
    </location>
</feature>
<gene>
    <name evidence="2" type="ORF">AGI3411_04127</name>
</gene>
<keyword evidence="1" id="KW-0812">Transmembrane</keyword>
<dbReference type="PANTHER" id="PTHR18640:SF5">
    <property type="entry name" value="SODIUM_BILE ACID COTRANSPORTER 7"/>
    <property type="match status" value="1"/>
</dbReference>
<dbReference type="Proteomes" id="UP000289184">
    <property type="component" value="Unassembled WGS sequence"/>
</dbReference>
<reference evidence="2 3" key="1">
    <citation type="submission" date="2018-07" db="EMBL/GenBank/DDBJ databases">
        <authorList>
            <person name="Peeters C."/>
        </authorList>
    </citation>
    <scope>NUCLEOTIDE SEQUENCE [LARGE SCALE GENOMIC DNA]</scope>
    <source>
        <strain evidence="2 3">LMG 3411</strain>
    </source>
</reference>
<dbReference type="OrthoDB" id="9792271at2"/>
<feature type="transmembrane region" description="Helical" evidence="1">
    <location>
        <begin position="129"/>
        <end position="151"/>
    </location>
</feature>
<dbReference type="RefSeq" id="WP_129529226.1">
    <property type="nucleotide sequence ID" value="NZ_UFQB01000019.1"/>
</dbReference>
<dbReference type="Gene3D" id="1.20.1530.20">
    <property type="match status" value="1"/>
</dbReference>
<feature type="transmembrane region" description="Helical" evidence="1">
    <location>
        <begin position="271"/>
        <end position="297"/>
    </location>
</feature>
<keyword evidence="3" id="KW-1185">Reference proteome</keyword>
<evidence type="ECO:0000313" key="2">
    <source>
        <dbReference type="EMBL" id="SSW69313.1"/>
    </source>
</evidence>
<organism evidence="2 3">
    <name type="scientific">Achromobacter agilis</name>
    <dbReference type="NCBI Taxonomy" id="1353888"/>
    <lineage>
        <taxon>Bacteria</taxon>
        <taxon>Pseudomonadati</taxon>
        <taxon>Pseudomonadota</taxon>
        <taxon>Betaproteobacteria</taxon>
        <taxon>Burkholderiales</taxon>
        <taxon>Alcaligenaceae</taxon>
        <taxon>Achromobacter</taxon>
    </lineage>
</organism>
<evidence type="ECO:0008006" key="4">
    <source>
        <dbReference type="Google" id="ProtNLM"/>
    </source>
</evidence>
<dbReference type="PANTHER" id="PTHR18640">
    <property type="entry name" value="SOLUTE CARRIER FAMILY 10 MEMBER 7"/>
    <property type="match status" value="1"/>
</dbReference>
<sequence length="336" mass="35434">MRRFLPDQFTLILIATVVFASFFPAVGKGASFMMVASNVAISLLFFLHGARLSTDAIVAGVKDVRLHALILACTFLLFPALGLGLRALFPGLLTPSLWLGVLFVCTLSSTVQSSIALTSMARGNVPGAICAATASNLLGTVLTPLLVAVLLNRQGGGHGLADAGRILLQLLLPFALGSLLRPWIGAWAQRNSRTLGKVDRSSILLAVYTAFSEAVAQGIWHAFPAIDMAAMVLVNALLLGTALLVTTWGARKLGLSKENEITLVFCGSKKSLASGIPLATVLFGTSQMGVVVLPLMIFHQMQLMVCAVLARRYAERPADDQAGVSSAGRILPAGRQ</sequence>
<protein>
    <recommendedName>
        <fullName evidence="4">Bile acid:sodium symporter</fullName>
    </recommendedName>
</protein>
<dbReference type="Pfam" id="PF13593">
    <property type="entry name" value="SBF_like"/>
    <property type="match status" value="1"/>
</dbReference>
<dbReference type="GO" id="GO:0005886">
    <property type="term" value="C:plasma membrane"/>
    <property type="evidence" value="ECO:0007669"/>
    <property type="project" value="TreeGrafter"/>
</dbReference>
<proteinExistence type="predicted"/>
<name>A0A446CNL8_9BURK</name>
<accession>A0A446CNL8</accession>
<feature type="transmembrane region" description="Helical" evidence="1">
    <location>
        <begin position="97"/>
        <end position="117"/>
    </location>
</feature>
<feature type="transmembrane region" description="Helical" evidence="1">
    <location>
        <begin position="229"/>
        <end position="250"/>
    </location>
</feature>
<dbReference type="InterPro" id="IPR038770">
    <property type="entry name" value="Na+/solute_symporter_sf"/>
</dbReference>
<dbReference type="AlphaFoldDB" id="A0A446CNL8"/>
<dbReference type="PIRSF" id="PIRSF026166">
    <property type="entry name" value="UCP026166"/>
    <property type="match status" value="1"/>
</dbReference>
<feature type="transmembrane region" description="Helical" evidence="1">
    <location>
        <begin position="163"/>
        <end position="183"/>
    </location>
</feature>
<feature type="transmembrane region" description="Helical" evidence="1">
    <location>
        <begin position="9"/>
        <end position="26"/>
    </location>
</feature>
<dbReference type="InterPro" id="IPR016833">
    <property type="entry name" value="Put_Na-Bile_cotransptr"/>
</dbReference>
<dbReference type="EMBL" id="UFQB01000019">
    <property type="protein sequence ID" value="SSW69313.1"/>
    <property type="molecule type" value="Genomic_DNA"/>
</dbReference>
<evidence type="ECO:0000256" key="1">
    <source>
        <dbReference type="SAM" id="Phobius"/>
    </source>
</evidence>
<feature type="transmembrane region" description="Helical" evidence="1">
    <location>
        <begin position="203"/>
        <end position="223"/>
    </location>
</feature>
<feature type="transmembrane region" description="Helical" evidence="1">
    <location>
        <begin position="64"/>
        <end position="85"/>
    </location>
</feature>